<evidence type="ECO:0000313" key="2">
    <source>
        <dbReference type="EMBL" id="CDI05061.1"/>
    </source>
</evidence>
<reference evidence="2" key="1">
    <citation type="journal article" date="2013" name="PLoS ONE">
        <title>Enrichment and Genome Sequence of the Group I.1a Ammonia-Oxidizing Archaeon ?Ca. Nitrosotenuis uzonensis? Representing a Clade Globally.</title>
        <authorList>
            <person name="Lebedeva E.V."/>
            <person name="Hatzenpichler R."/>
            <person name="Pelletier E."/>
            <person name="Schuster N."/>
            <person name="Hauzmayer S."/>
            <person name="Bulaev A."/>
            <person name="Grigor'eva N.V."/>
            <person name="Galushko A."/>
            <person name="Schmid M."/>
            <person name="Palatinszky M."/>
            <person name="Le Paslier D."/>
            <person name="Daims H."/>
            <person name="Wagner M."/>
        </authorList>
    </citation>
    <scope>NUCLEOTIDE SEQUENCE [LARGE SCALE GENOMIC DNA]</scope>
    <source>
        <strain evidence="2">N4</strain>
    </source>
</reference>
<evidence type="ECO:0008006" key="4">
    <source>
        <dbReference type="Google" id="ProtNLM"/>
    </source>
</evidence>
<dbReference type="EMBL" id="CAJNAQ010000005">
    <property type="protein sequence ID" value="CAE6492958.1"/>
    <property type="molecule type" value="Genomic_DNA"/>
</dbReference>
<reference evidence="2" key="2">
    <citation type="submission" date="2013-10" db="EMBL/GenBank/DDBJ databases">
        <authorList>
            <person name="Regsiter A."/>
        </authorList>
    </citation>
    <scope>NUCLEOTIDE SEQUENCE</scope>
    <source>
        <strain evidence="2">N4</strain>
    </source>
</reference>
<comment type="caution">
    <text evidence="2">The sequence shown here is derived from an EMBL/GenBank/DDBJ whole genome shotgun (WGS) entry which is preliminary data.</text>
</comment>
<evidence type="ECO:0000313" key="3">
    <source>
        <dbReference type="Proteomes" id="UP000018159"/>
    </source>
</evidence>
<sequence>MNGIKNLTQKKGKATFHSKQKVKNKMATNENQKDVFSVYAKSFDKVKSTFEKTATQSLQSYTNLSQEMFSAWSNFVHTATSISQNYANKAGVNTSIPETTVAVISETTDAFVKAVETNSKVIQTAFDATIQNIKTVNQNSNAFAELNQNIINSWISSWKPRN</sequence>
<evidence type="ECO:0000313" key="1">
    <source>
        <dbReference type="EMBL" id="CAE6492958.1"/>
    </source>
</evidence>
<dbReference type="RefSeq" id="WP_081844821.1">
    <property type="nucleotide sequence ID" value="NZ_CAJNAQ010000005.1"/>
</dbReference>
<keyword evidence="3" id="KW-1185">Reference proteome</keyword>
<gene>
    <name evidence="2" type="ORF">NITUZ_140136</name>
    <name evidence="1" type="ORF">NUZ5A_50097</name>
</gene>
<dbReference type="Proteomes" id="UP000018159">
    <property type="component" value="Unassembled WGS sequence"/>
</dbReference>
<organism evidence="2 3">
    <name type="scientific">Candidatus Nitrosotenuis uzonensis</name>
    <dbReference type="NCBI Taxonomy" id="1407055"/>
    <lineage>
        <taxon>Archaea</taxon>
        <taxon>Nitrososphaerota</taxon>
        <taxon>Candidatus Nitrosotenuis</taxon>
    </lineage>
</organism>
<protein>
    <recommendedName>
        <fullName evidence="4">Phasin domain-containing protein</fullName>
    </recommendedName>
</protein>
<dbReference type="Proteomes" id="UP000655759">
    <property type="component" value="Unassembled WGS sequence"/>
</dbReference>
<proteinExistence type="predicted"/>
<accession>V6AQP3</accession>
<reference evidence="1" key="3">
    <citation type="submission" date="2021-02" db="EMBL/GenBank/DDBJ databases">
        <authorList>
            <person name="Han P."/>
        </authorList>
    </citation>
    <scope>NUCLEOTIDE SEQUENCE</scope>
    <source>
        <strain evidence="1">Candidatus Nitrosotenuis uzonensis 5A</strain>
    </source>
</reference>
<dbReference type="OrthoDB" id="7075at2157"/>
<name>V6AQP3_9ARCH</name>
<dbReference type="AlphaFoldDB" id="V6AQP3"/>
<dbReference type="EMBL" id="CBTY010000006">
    <property type="protein sequence ID" value="CDI05061.1"/>
    <property type="molecule type" value="Genomic_DNA"/>
</dbReference>